<dbReference type="AlphaFoldDB" id="A0AAX4JVX8"/>
<evidence type="ECO:0000256" key="1">
    <source>
        <dbReference type="SAM" id="MobiDB-lite"/>
    </source>
</evidence>
<dbReference type="RefSeq" id="XP_066075806.1">
    <property type="nucleotide sequence ID" value="XM_066219709.1"/>
</dbReference>
<sequence length="258" mass="29217">MPNDPRRQLTVPIQPTYRSTSPSPQSAPPVSSNNHRRSRSSIDDNTTSSTFQPKFIPPTRKKSLPIASRSTHPLQLEIDRLTAICEEHERAIRSSLSTIKHHVMTNMPDVFEKVNNIDIDAEAITANIQKTLSTYIPPFQSNLNRIKSDRSHDVEIMKQRTTPWKDIVLEFKSSLIDASSSSTSTKSTKHLDKAGKLIGIPGINDNEDESESAALTRISMWVEELDMYLSSEIVRVKERINSKTSKRQRLIRLITCKL</sequence>
<dbReference type="EMBL" id="CP144102">
    <property type="protein sequence ID" value="WWC89043.1"/>
    <property type="molecule type" value="Genomic_DNA"/>
</dbReference>
<dbReference type="GeneID" id="91094631"/>
<evidence type="ECO:0000313" key="2">
    <source>
        <dbReference type="EMBL" id="WWC89043.1"/>
    </source>
</evidence>
<evidence type="ECO:0000313" key="3">
    <source>
        <dbReference type="Proteomes" id="UP001355207"/>
    </source>
</evidence>
<accession>A0AAX4JVX8</accession>
<gene>
    <name evidence="2" type="ORF">L201_003961</name>
</gene>
<feature type="compositionally biased region" description="Low complexity" evidence="1">
    <location>
        <begin position="19"/>
        <end position="33"/>
    </location>
</feature>
<reference evidence="2 3" key="1">
    <citation type="submission" date="2024-01" db="EMBL/GenBank/DDBJ databases">
        <title>Comparative genomics of Cryptococcus and Kwoniella reveals pathogenesis evolution and contrasting modes of karyotype evolution via chromosome fusion or intercentromeric recombination.</title>
        <authorList>
            <person name="Coelho M.A."/>
            <person name="David-Palma M."/>
            <person name="Shea T."/>
            <person name="Bowers K."/>
            <person name="McGinley-Smith S."/>
            <person name="Mohammad A.W."/>
            <person name="Gnirke A."/>
            <person name="Yurkov A.M."/>
            <person name="Nowrousian M."/>
            <person name="Sun S."/>
            <person name="Cuomo C.A."/>
            <person name="Heitman J."/>
        </authorList>
    </citation>
    <scope>NUCLEOTIDE SEQUENCE [LARGE SCALE GENOMIC DNA]</scope>
    <source>
        <strain evidence="2 3">CBS 6074</strain>
    </source>
</reference>
<proteinExistence type="predicted"/>
<feature type="region of interest" description="Disordered" evidence="1">
    <location>
        <begin position="1"/>
        <end position="68"/>
    </location>
</feature>
<protein>
    <submittedName>
        <fullName evidence="2">Uncharacterized protein</fullName>
    </submittedName>
</protein>
<keyword evidence="3" id="KW-1185">Reference proteome</keyword>
<name>A0AAX4JVX8_9TREE</name>
<feature type="compositionally biased region" description="Polar residues" evidence="1">
    <location>
        <begin position="43"/>
        <end position="52"/>
    </location>
</feature>
<organism evidence="2 3">
    <name type="scientific">Kwoniella dendrophila CBS 6074</name>
    <dbReference type="NCBI Taxonomy" id="1295534"/>
    <lineage>
        <taxon>Eukaryota</taxon>
        <taxon>Fungi</taxon>
        <taxon>Dikarya</taxon>
        <taxon>Basidiomycota</taxon>
        <taxon>Agaricomycotina</taxon>
        <taxon>Tremellomycetes</taxon>
        <taxon>Tremellales</taxon>
        <taxon>Cryptococcaceae</taxon>
        <taxon>Kwoniella</taxon>
    </lineage>
</organism>
<dbReference type="Proteomes" id="UP001355207">
    <property type="component" value="Chromosome 5"/>
</dbReference>